<evidence type="ECO:0000256" key="1">
    <source>
        <dbReference type="SAM" id="Phobius"/>
    </source>
</evidence>
<keyword evidence="1" id="KW-1133">Transmembrane helix</keyword>
<dbReference type="EMBL" id="DXCV01000061">
    <property type="protein sequence ID" value="HIY88792.1"/>
    <property type="molecule type" value="Genomic_DNA"/>
</dbReference>
<dbReference type="Pfam" id="PF03956">
    <property type="entry name" value="Lys_export"/>
    <property type="match status" value="1"/>
</dbReference>
<accession>A0A9D2CKB6</accession>
<dbReference type="AlphaFoldDB" id="A0A9D2CKB6"/>
<dbReference type="GO" id="GO:0015661">
    <property type="term" value="F:L-lysine efflux transmembrane transporter activity"/>
    <property type="evidence" value="ECO:0007669"/>
    <property type="project" value="InterPro"/>
</dbReference>
<dbReference type="InterPro" id="IPR005642">
    <property type="entry name" value="LysO"/>
</dbReference>
<sequence>MFIVITLMLAGILVGWLLRGRRIQAVRRAITPLIWLLLFLLGVEVGGNERIIRSLHALGLEALLIAVGATLGSVLAAWGLWRAVAGRREGGRA</sequence>
<feature type="transmembrane region" description="Helical" evidence="1">
    <location>
        <begin position="29"/>
        <end position="46"/>
    </location>
</feature>
<evidence type="ECO:0000313" key="2">
    <source>
        <dbReference type="EMBL" id="HIY88792.1"/>
    </source>
</evidence>
<gene>
    <name evidence="2" type="ORF">H9824_08835</name>
</gene>
<reference evidence="2" key="1">
    <citation type="journal article" date="2021" name="PeerJ">
        <title>Extensive microbial diversity within the chicken gut microbiome revealed by metagenomics and culture.</title>
        <authorList>
            <person name="Gilroy R."/>
            <person name="Ravi A."/>
            <person name="Getino M."/>
            <person name="Pursley I."/>
            <person name="Horton D.L."/>
            <person name="Alikhan N.F."/>
            <person name="Baker D."/>
            <person name="Gharbi K."/>
            <person name="Hall N."/>
            <person name="Watson M."/>
            <person name="Adriaenssens E.M."/>
            <person name="Foster-Nyarko E."/>
            <person name="Jarju S."/>
            <person name="Secka A."/>
            <person name="Antonio M."/>
            <person name="Oren A."/>
            <person name="Chaudhuri R.R."/>
            <person name="La Ragione R."/>
            <person name="Hildebrand F."/>
            <person name="Pallen M.J."/>
        </authorList>
    </citation>
    <scope>NUCLEOTIDE SEQUENCE</scope>
    <source>
        <strain evidence="2">Gambia2-208</strain>
    </source>
</reference>
<reference evidence="2" key="2">
    <citation type="submission" date="2021-04" db="EMBL/GenBank/DDBJ databases">
        <authorList>
            <person name="Gilroy R."/>
        </authorList>
    </citation>
    <scope>NUCLEOTIDE SEQUENCE</scope>
    <source>
        <strain evidence="2">Gambia2-208</strain>
    </source>
</reference>
<dbReference type="Proteomes" id="UP000886851">
    <property type="component" value="Unassembled WGS sequence"/>
</dbReference>
<keyword evidence="1" id="KW-0472">Membrane</keyword>
<name>A0A9D2CKB6_9BACE</name>
<feature type="transmembrane region" description="Helical" evidence="1">
    <location>
        <begin position="58"/>
        <end position="81"/>
    </location>
</feature>
<comment type="caution">
    <text evidence="2">The sequence shown here is derived from an EMBL/GenBank/DDBJ whole genome shotgun (WGS) entry which is preliminary data.</text>
</comment>
<keyword evidence="1" id="KW-0812">Transmembrane</keyword>
<evidence type="ECO:0000313" key="3">
    <source>
        <dbReference type="Proteomes" id="UP000886851"/>
    </source>
</evidence>
<protein>
    <submittedName>
        <fullName evidence="2">Lysine exporter LysO family protein</fullName>
    </submittedName>
</protein>
<proteinExistence type="predicted"/>
<organism evidence="2 3">
    <name type="scientific">Candidatus Bacteroides pullicola</name>
    <dbReference type="NCBI Taxonomy" id="2838475"/>
    <lineage>
        <taxon>Bacteria</taxon>
        <taxon>Pseudomonadati</taxon>
        <taxon>Bacteroidota</taxon>
        <taxon>Bacteroidia</taxon>
        <taxon>Bacteroidales</taxon>
        <taxon>Bacteroidaceae</taxon>
        <taxon>Bacteroides</taxon>
    </lineage>
</organism>